<dbReference type="SMART" id="SM00132">
    <property type="entry name" value="LIM"/>
    <property type="match status" value="1"/>
</dbReference>
<proteinExistence type="predicted"/>
<evidence type="ECO:0000313" key="8">
    <source>
        <dbReference type="EMBL" id="ULU01101.1"/>
    </source>
</evidence>
<dbReference type="Gene3D" id="2.10.110.10">
    <property type="entry name" value="Cysteine Rich Protein"/>
    <property type="match status" value="1"/>
</dbReference>
<dbReference type="PANTHER" id="PTHR15551:SF3">
    <property type="entry name" value="LIM AND CALPONIN HOMOLOGY DOMAINS-CONTAINING PROTEIN 1"/>
    <property type="match status" value="1"/>
</dbReference>
<feature type="domain" description="PDZ" evidence="7">
    <location>
        <begin position="474"/>
        <end position="544"/>
    </location>
</feature>
<feature type="region of interest" description="Disordered" evidence="5">
    <location>
        <begin position="730"/>
        <end position="839"/>
    </location>
</feature>
<name>A0AAE9DCM8_CAEBR</name>
<protein>
    <submittedName>
        <fullName evidence="8">Uncharacterized protein</fullName>
    </submittedName>
</protein>
<dbReference type="AlphaFoldDB" id="A0AAE9DCM8"/>
<feature type="region of interest" description="Disordered" evidence="5">
    <location>
        <begin position="112"/>
        <end position="169"/>
    </location>
</feature>
<dbReference type="PANTHER" id="PTHR15551">
    <property type="entry name" value="LIM DOMAIN ONLY 7"/>
    <property type="match status" value="1"/>
</dbReference>
<dbReference type="Gene3D" id="2.30.42.10">
    <property type="match status" value="1"/>
</dbReference>
<dbReference type="PROSITE" id="PS50106">
    <property type="entry name" value="PDZ"/>
    <property type="match status" value="1"/>
</dbReference>
<evidence type="ECO:0000259" key="6">
    <source>
        <dbReference type="PROSITE" id="PS50023"/>
    </source>
</evidence>
<dbReference type="Proteomes" id="UP000827892">
    <property type="component" value="Chromosome III"/>
</dbReference>
<dbReference type="PROSITE" id="PS50023">
    <property type="entry name" value="LIM_DOMAIN_2"/>
    <property type="match status" value="1"/>
</dbReference>
<dbReference type="InterPro" id="IPR036034">
    <property type="entry name" value="PDZ_sf"/>
</dbReference>
<reference evidence="8 9" key="1">
    <citation type="submission" date="2022-05" db="EMBL/GenBank/DDBJ databases">
        <title>Chromosome-level reference genomes for two strains of Caenorhabditis briggsae: an improved platform for comparative genomics.</title>
        <authorList>
            <person name="Stevens L."/>
            <person name="Andersen E.C."/>
        </authorList>
    </citation>
    <scope>NUCLEOTIDE SEQUENCE [LARGE SCALE GENOMIC DNA]</scope>
    <source>
        <strain evidence="8">QX1410_ONT</strain>
        <tissue evidence="8">Whole-organism</tissue>
    </source>
</reference>
<feature type="compositionally biased region" description="Polar residues" evidence="5">
    <location>
        <begin position="811"/>
        <end position="825"/>
    </location>
</feature>
<dbReference type="InterPro" id="IPR001781">
    <property type="entry name" value="Znf_LIM"/>
</dbReference>
<dbReference type="CDD" id="cd08368">
    <property type="entry name" value="LIM"/>
    <property type="match status" value="1"/>
</dbReference>
<feature type="domain" description="LIM zinc-binding" evidence="6">
    <location>
        <begin position="1093"/>
        <end position="1159"/>
    </location>
</feature>
<dbReference type="PROSITE" id="PS00478">
    <property type="entry name" value="LIM_DOMAIN_1"/>
    <property type="match status" value="1"/>
</dbReference>
<evidence type="ECO:0000256" key="3">
    <source>
        <dbReference type="ARBA" id="ARBA00023038"/>
    </source>
</evidence>
<feature type="compositionally biased region" description="Polar residues" evidence="5">
    <location>
        <begin position="750"/>
        <end position="759"/>
    </location>
</feature>
<accession>A0AAE9DCM8</accession>
<feature type="compositionally biased region" description="Polar residues" evidence="5">
    <location>
        <begin position="213"/>
        <end position="251"/>
    </location>
</feature>
<evidence type="ECO:0000313" key="9">
    <source>
        <dbReference type="Proteomes" id="UP000827892"/>
    </source>
</evidence>
<feature type="region of interest" description="Disordered" evidence="5">
    <location>
        <begin position="864"/>
        <end position="885"/>
    </location>
</feature>
<gene>
    <name evidence="8" type="ORF">L3Y34_001465</name>
</gene>
<dbReference type="Pfam" id="PF17820">
    <property type="entry name" value="PDZ_6"/>
    <property type="match status" value="1"/>
</dbReference>
<sequence length="1163" mass="132805">MIENDYAVKVAKYPPNLGSDYPEDEFGPGAKMLRGPGQKSSDPFQFVAVTKGGDEMAESAKNTLQMAQQQKAQREKMLQGQRQMQKFDDDSEPWRANLDTWRKKRKEKFGDRAVSENTVVTPKRQEEYASYQPRKITTRRGGGRAADVEMMTSSYPTSSGTASGTLPSNFVELFDEEERKSRNKSVKWDDMLVTKEEILEVNSASRPALPRQHSASTVSPLQSSSDELNNDSGIDNRTVGSPSTSEFSPRSTDLFVSPKSLIDEEPPHHPPPPPPVEEKLDQVLIPLKLSRSQDYAPIYRSLEKDTYYDQCPSESDKDEELTTNSRSYVESSRLLEKNQYMPVTNARVEATFKQPPPREGVKPFVSRAAQENNDFESRTENIDLTVELNREQKATVTATKYPRSDFIMEDHHRPQAQTHAPPPMKSSSTTRIYHAVDIPFDESPAAYYPKQNNDYPRQRRYSASSISKQDGMFTLNVVMGSQPVHKGMGFSTFKRENRVIVESVIVGSPADKAGLLVGDTILSINGEDMSDKYQSGVTRILHEAARVGEADILILRAPAPAPMLTKQMSTSSSNSSNFDKARSVFTENKSFDSYAEFKRKHSRASRDSNSSGATRSSRDFNSLPRGTTAQSSLDRKRDTSLSSYRTAKDNFDSNRSSARSEYGDYRVTSYQEKNAPGRLTDFVPEVDRRLSRREQSEEIYSKTQREEEPRTIRNYHLSNENIARTNLNFDGRRGSEEESTTTTLKRSTLPRSGTTQWKNEYSDGEEVVEKLPVTSRDPSPLRSALKKSSHNYYHQESDPSPRPPPPRRFYSTESLIPNQKTSYQRYSEEEDEEIEESYTSMRRHRQQQPRYSDEFHTVGSYGVFPQRSRSQQPTSRLPRYDDVPDDVDFDDVSGVSHRFYDRSGNHVRAPRERTYDIQIQRDYGGSRSTPRDLDFVRNTYKWEEQQEDTKVTTTTKIYEKESRDWRDVINQQRQAAPGNSVDRRGIATTSASLSNLPTYINRRMEKEREREREYLRDREYSMPPVEPPIITEKYERDEYSRVEERTYPVPVARNNMRREETQMQSQSQSQSQTSQSQSQSQSQDAVVAVSGKHRCAHCNEELGRGAAMIVESLNLFYHLACFKCYVCKTSLGSGATGADVRVRDGRLHCQTCYSNDRVQLSKV</sequence>
<keyword evidence="2 4" id="KW-0862">Zinc</keyword>
<dbReference type="InterPro" id="IPR041489">
    <property type="entry name" value="PDZ_6"/>
</dbReference>
<evidence type="ECO:0000256" key="2">
    <source>
        <dbReference type="ARBA" id="ARBA00022833"/>
    </source>
</evidence>
<feature type="region of interest" description="Disordered" evidence="5">
    <location>
        <begin position="202"/>
        <end position="279"/>
    </location>
</feature>
<feature type="region of interest" description="Disordered" evidence="5">
    <location>
        <begin position="596"/>
        <end position="709"/>
    </location>
</feature>
<feature type="compositionally biased region" description="Low complexity" evidence="5">
    <location>
        <begin position="1062"/>
        <end position="1083"/>
    </location>
</feature>
<feature type="region of interest" description="Disordered" evidence="5">
    <location>
        <begin position="75"/>
        <end position="95"/>
    </location>
</feature>
<feature type="compositionally biased region" description="Polar residues" evidence="5">
    <location>
        <begin position="151"/>
        <end position="168"/>
    </location>
</feature>
<keyword evidence="1 4" id="KW-0479">Metal-binding</keyword>
<feature type="region of interest" description="Disordered" evidence="5">
    <location>
        <begin position="1059"/>
        <end position="1085"/>
    </location>
</feature>
<dbReference type="SMART" id="SM00228">
    <property type="entry name" value="PDZ"/>
    <property type="match status" value="1"/>
</dbReference>
<evidence type="ECO:0000256" key="4">
    <source>
        <dbReference type="PROSITE-ProRule" id="PRU00125"/>
    </source>
</evidence>
<evidence type="ECO:0000259" key="7">
    <source>
        <dbReference type="PROSITE" id="PS50106"/>
    </source>
</evidence>
<organism evidence="8 9">
    <name type="scientific">Caenorhabditis briggsae</name>
    <dbReference type="NCBI Taxonomy" id="6238"/>
    <lineage>
        <taxon>Eukaryota</taxon>
        <taxon>Metazoa</taxon>
        <taxon>Ecdysozoa</taxon>
        <taxon>Nematoda</taxon>
        <taxon>Chromadorea</taxon>
        <taxon>Rhabditida</taxon>
        <taxon>Rhabditina</taxon>
        <taxon>Rhabditomorpha</taxon>
        <taxon>Rhabditoidea</taxon>
        <taxon>Rhabditidae</taxon>
        <taxon>Peloderinae</taxon>
        <taxon>Caenorhabditis</taxon>
    </lineage>
</organism>
<dbReference type="Pfam" id="PF00412">
    <property type="entry name" value="LIM"/>
    <property type="match status" value="1"/>
</dbReference>
<feature type="compositionally biased region" description="Basic and acidic residues" evidence="5">
    <location>
        <begin position="685"/>
        <end position="709"/>
    </location>
</feature>
<dbReference type="EMBL" id="CP090893">
    <property type="protein sequence ID" value="ULU01101.1"/>
    <property type="molecule type" value="Genomic_DNA"/>
</dbReference>
<dbReference type="GO" id="GO:0046872">
    <property type="term" value="F:metal ion binding"/>
    <property type="evidence" value="ECO:0007669"/>
    <property type="project" value="UniProtKB-KW"/>
</dbReference>
<feature type="region of interest" description="Disordered" evidence="5">
    <location>
        <begin position="12"/>
        <end position="43"/>
    </location>
</feature>
<evidence type="ECO:0000256" key="5">
    <source>
        <dbReference type="SAM" id="MobiDB-lite"/>
    </source>
</evidence>
<evidence type="ECO:0000256" key="1">
    <source>
        <dbReference type="ARBA" id="ARBA00022723"/>
    </source>
</evidence>
<keyword evidence="3 4" id="KW-0440">LIM domain</keyword>
<dbReference type="InterPro" id="IPR001478">
    <property type="entry name" value="PDZ"/>
</dbReference>
<dbReference type="SUPFAM" id="SSF50156">
    <property type="entry name" value="PDZ domain-like"/>
    <property type="match status" value="1"/>
</dbReference>
<feature type="compositionally biased region" description="Low complexity" evidence="5">
    <location>
        <begin position="740"/>
        <end position="749"/>
    </location>
</feature>